<dbReference type="SUPFAM" id="SSF50156">
    <property type="entry name" value="PDZ domain-like"/>
    <property type="match status" value="3"/>
</dbReference>
<proteinExistence type="predicted"/>
<evidence type="ECO:0000259" key="4">
    <source>
        <dbReference type="PROSITE" id="PS50106"/>
    </source>
</evidence>
<feature type="domain" description="PDZ" evidence="4">
    <location>
        <begin position="20"/>
        <end position="77"/>
    </location>
</feature>
<gene>
    <name evidence="5" type="ORF">CLEP1334_LOCUS7273</name>
</gene>
<dbReference type="Gene3D" id="1.25.40.10">
    <property type="entry name" value="Tetratricopeptide repeat domain"/>
    <property type="match status" value="1"/>
</dbReference>
<evidence type="ECO:0000256" key="2">
    <source>
        <dbReference type="ARBA" id="ARBA00022803"/>
    </source>
</evidence>
<dbReference type="InterPro" id="IPR011990">
    <property type="entry name" value="TPR-like_helical_dom_sf"/>
</dbReference>
<dbReference type="PANTHER" id="PTHR22904:SF523">
    <property type="entry name" value="STRESS-INDUCED-PHOSPHOPROTEIN 1"/>
    <property type="match status" value="1"/>
</dbReference>
<organism evidence="5">
    <name type="scientific">Calcidiscus leptoporus</name>
    <dbReference type="NCBI Taxonomy" id="127549"/>
    <lineage>
        <taxon>Eukaryota</taxon>
        <taxon>Haptista</taxon>
        <taxon>Haptophyta</taxon>
        <taxon>Prymnesiophyceae</taxon>
        <taxon>Coccolithales</taxon>
        <taxon>Calcidiscaceae</taxon>
        <taxon>Calcidiscus</taxon>
    </lineage>
</organism>
<name>A0A7S0IU48_9EUKA</name>
<dbReference type="AlphaFoldDB" id="A0A7S0IU48"/>
<feature type="compositionally biased region" description="Low complexity" evidence="3">
    <location>
        <begin position="573"/>
        <end position="589"/>
    </location>
</feature>
<dbReference type="InterPro" id="IPR041489">
    <property type="entry name" value="PDZ_6"/>
</dbReference>
<reference evidence="5" key="1">
    <citation type="submission" date="2021-01" db="EMBL/GenBank/DDBJ databases">
        <authorList>
            <person name="Corre E."/>
            <person name="Pelletier E."/>
            <person name="Niang G."/>
            <person name="Scheremetjew M."/>
            <person name="Finn R."/>
            <person name="Kale V."/>
            <person name="Holt S."/>
            <person name="Cochrane G."/>
            <person name="Meng A."/>
            <person name="Brown T."/>
            <person name="Cohen L."/>
        </authorList>
    </citation>
    <scope>NUCLEOTIDE SEQUENCE</scope>
    <source>
        <strain evidence="5">RCC1130</strain>
    </source>
</reference>
<evidence type="ECO:0000256" key="3">
    <source>
        <dbReference type="SAM" id="MobiDB-lite"/>
    </source>
</evidence>
<dbReference type="GO" id="GO:0051879">
    <property type="term" value="F:Hsp90 protein binding"/>
    <property type="evidence" value="ECO:0007669"/>
    <property type="project" value="TreeGrafter"/>
</dbReference>
<dbReference type="InterPro" id="IPR001478">
    <property type="entry name" value="PDZ"/>
</dbReference>
<keyword evidence="2" id="KW-0802">TPR repeat</keyword>
<feature type="domain" description="PDZ" evidence="4">
    <location>
        <begin position="171"/>
        <end position="230"/>
    </location>
</feature>
<dbReference type="InterPro" id="IPR036034">
    <property type="entry name" value="PDZ_sf"/>
</dbReference>
<evidence type="ECO:0000313" key="5">
    <source>
        <dbReference type="EMBL" id="CAD8532021.1"/>
    </source>
</evidence>
<dbReference type="PROSITE" id="PS50106">
    <property type="entry name" value="PDZ"/>
    <property type="match status" value="2"/>
</dbReference>
<protein>
    <recommendedName>
        <fullName evidence="4">PDZ domain-containing protein</fullName>
    </recommendedName>
</protein>
<feature type="compositionally biased region" description="Low complexity" evidence="3">
    <location>
        <begin position="554"/>
        <end position="566"/>
    </location>
</feature>
<feature type="region of interest" description="Disordered" evidence="3">
    <location>
        <begin position="554"/>
        <end position="591"/>
    </location>
</feature>
<dbReference type="SUPFAM" id="SSF48452">
    <property type="entry name" value="TPR-like"/>
    <property type="match status" value="1"/>
</dbReference>
<accession>A0A7S0IU48</accession>
<feature type="compositionally biased region" description="Basic and acidic residues" evidence="3">
    <location>
        <begin position="867"/>
        <end position="878"/>
    </location>
</feature>
<evidence type="ECO:0000256" key="1">
    <source>
        <dbReference type="ARBA" id="ARBA00022737"/>
    </source>
</evidence>
<dbReference type="Gene3D" id="2.30.42.10">
    <property type="match status" value="2"/>
</dbReference>
<dbReference type="EMBL" id="HBER01014485">
    <property type="protein sequence ID" value="CAD8532021.1"/>
    <property type="molecule type" value="Transcribed_RNA"/>
</dbReference>
<feature type="region of interest" description="Disordered" evidence="3">
    <location>
        <begin position="835"/>
        <end position="878"/>
    </location>
</feature>
<keyword evidence="1" id="KW-0677">Repeat</keyword>
<dbReference type="Pfam" id="PF17820">
    <property type="entry name" value="PDZ_6"/>
    <property type="match status" value="1"/>
</dbReference>
<sequence>MLSQDAAKLKVEIFDALLTSDGTPLGLRLSDENEVLSVQPASAASEAGIISGDLVIAINKLHISGAGRAAARHALRDLAASGGGTLRLRIRRQLLLPPATKVSAASGSAYLDRSTANQTRDASAPRHVAGVGAGAGAGAALEAAPAVAARREETAADEVQQQLDITHTVLLVSITVGKEEKIGARVGANNFVKGVQADSPAAAAGLLEGDEILQVGDLPTVDHSAAAQALLQPRPAGGGCVLSLRVRRAVEPSPPEPHAGVQVASREEDGAGAAIATARKITAAERRSIALAEGDVFDEVDTLENEAERALAAGRTSMAIGLYSRAIEELVQLEANSADVSIAERLCTLLGARSAAQLRIHSTKAALADAERAIELGPRLSAPHVRRAEALEAMWRREEAAEAMRVASRLSPHSEELQRRYKEMLTSSLVREATATCRERTAEKARERAVGCESDVYDETAARIVRSPATHASVGFTEDMHARQEGGCGQFGSATERDILLERQGRRAHASAHEATDKTASIVSTGWCEHGVNTESALTEAKLTAGARAAAPSAWPASAAPRSAASHEAGPLATPSATPSTAPQSAAAKSSRELDDYFDKLNSKVDQALTRWGKAVDAVRDETEPFKAEAQAAVEAAAKEAEAATARAVANKAMAEMRASASKRSVERTRETRETQAARLAVRQAAYDNLTRTLRDEVLEKGGAVEMDVRDVAAARALQLDAERADEICRNDAPPLGALHYVKLAVSLGGDLETGAAFNADNVVMHVDLGSAAYLAGLQEGDSVLFVNEKPLLGLAVGRHLQTLCRNAQLERPLETDPLNFLTIGLTIARNTAGQTTGRQGLSAAQRRARPTREQREEGGAGGGARGGEKGGRMVKCE</sequence>
<dbReference type="SMART" id="SM00228">
    <property type="entry name" value="PDZ"/>
    <property type="match status" value="3"/>
</dbReference>
<dbReference type="PANTHER" id="PTHR22904">
    <property type="entry name" value="TPR REPEAT CONTAINING PROTEIN"/>
    <property type="match status" value="1"/>
</dbReference>